<evidence type="ECO:0000256" key="5">
    <source>
        <dbReference type="PROSITE-ProRule" id="PRU00076"/>
    </source>
</evidence>
<dbReference type="SUPFAM" id="SSF57196">
    <property type="entry name" value="EGF/Laminin"/>
    <property type="match status" value="2"/>
</dbReference>
<dbReference type="PROSITE" id="PS00022">
    <property type="entry name" value="EGF_1"/>
    <property type="match status" value="1"/>
</dbReference>
<dbReference type="Proteomes" id="UP001159405">
    <property type="component" value="Unassembled WGS sequence"/>
</dbReference>
<dbReference type="InterPro" id="IPR013783">
    <property type="entry name" value="Ig-like_fold"/>
</dbReference>
<protein>
    <submittedName>
        <fullName evidence="8">Uncharacterized protein</fullName>
    </submittedName>
</protein>
<dbReference type="InterPro" id="IPR003598">
    <property type="entry name" value="Ig_sub2"/>
</dbReference>
<keyword evidence="4 5" id="KW-1015">Disulfide bond</keyword>
<dbReference type="InterPro" id="IPR013098">
    <property type="entry name" value="Ig_I-set"/>
</dbReference>
<keyword evidence="3" id="KW-0677">Repeat</keyword>
<evidence type="ECO:0000259" key="6">
    <source>
        <dbReference type="PROSITE" id="PS50026"/>
    </source>
</evidence>
<evidence type="ECO:0000256" key="3">
    <source>
        <dbReference type="ARBA" id="ARBA00022737"/>
    </source>
</evidence>
<dbReference type="PROSITE" id="PS00010">
    <property type="entry name" value="ASX_HYDROXYL"/>
    <property type="match status" value="1"/>
</dbReference>
<dbReference type="PROSITE" id="PS50026">
    <property type="entry name" value="EGF_3"/>
    <property type="match status" value="2"/>
</dbReference>
<name>A0ABN8N1H2_9CNID</name>
<keyword evidence="1 5" id="KW-0245">EGF-like domain</keyword>
<comment type="caution">
    <text evidence="5">Lacks conserved residue(s) required for the propagation of feature annotation.</text>
</comment>
<feature type="domain" description="Ig-like" evidence="7">
    <location>
        <begin position="150"/>
        <end position="233"/>
    </location>
</feature>
<comment type="caution">
    <text evidence="8">The sequence shown here is derived from an EMBL/GenBank/DDBJ whole genome shotgun (WGS) entry which is preliminary data.</text>
</comment>
<dbReference type="SUPFAM" id="SSF48726">
    <property type="entry name" value="Immunoglobulin"/>
    <property type="match status" value="1"/>
</dbReference>
<feature type="domain" description="EGF-like" evidence="6">
    <location>
        <begin position="3"/>
        <end position="37"/>
    </location>
</feature>
<feature type="disulfide bond" evidence="5">
    <location>
        <begin position="64"/>
        <end position="73"/>
    </location>
</feature>
<dbReference type="Gene3D" id="2.10.25.10">
    <property type="entry name" value="Laminin"/>
    <property type="match status" value="2"/>
</dbReference>
<dbReference type="InterPro" id="IPR013032">
    <property type="entry name" value="EGF-like_CS"/>
</dbReference>
<dbReference type="InterPro" id="IPR001881">
    <property type="entry name" value="EGF-like_Ca-bd_dom"/>
</dbReference>
<sequence length="266" mass="28675">ITDINECSCNPCLNGGSCTDQVNRYACSCQPGYAGAQYINECSSNPCLNGGSCTDKTNGYTCSCQPGYKGARCQSGTYALAFKTLQMLLFDIEEEFFPCENIRFSPLFAAGDVSREKSPATKSEEKRVFSLRNFGKKSLFAQCLFLVVAALIIQKPSSVIVEEGENVTLLCKASGRPTPTVTWVKALGHLKKGKTAVLDGNLTIQNVAKADSEIYACLAKNSLGRDSAFALITATDRLEFTHTPPLNVSTKKKSNLTLNCAARGTI</sequence>
<evidence type="ECO:0000256" key="2">
    <source>
        <dbReference type="ARBA" id="ARBA00022729"/>
    </source>
</evidence>
<keyword evidence="9" id="KW-1185">Reference proteome</keyword>
<dbReference type="PANTHER" id="PTHR12916">
    <property type="entry name" value="CYTOCHROME C OXIDASE POLYPEPTIDE VIC-2"/>
    <property type="match status" value="1"/>
</dbReference>
<dbReference type="InterPro" id="IPR036179">
    <property type="entry name" value="Ig-like_dom_sf"/>
</dbReference>
<feature type="non-terminal residue" evidence="8">
    <location>
        <position position="266"/>
    </location>
</feature>
<dbReference type="PROSITE" id="PS50835">
    <property type="entry name" value="IG_LIKE"/>
    <property type="match status" value="1"/>
</dbReference>
<dbReference type="InterPro" id="IPR000152">
    <property type="entry name" value="EGF-type_Asp/Asn_hydroxyl_site"/>
</dbReference>
<feature type="non-terminal residue" evidence="8">
    <location>
        <position position="1"/>
    </location>
</feature>
<dbReference type="EMBL" id="CALNXK010000008">
    <property type="protein sequence ID" value="CAH3040874.1"/>
    <property type="molecule type" value="Genomic_DNA"/>
</dbReference>
<dbReference type="Pfam" id="PF12661">
    <property type="entry name" value="hEGF"/>
    <property type="match status" value="1"/>
</dbReference>
<dbReference type="SMART" id="SM00179">
    <property type="entry name" value="EGF_CA"/>
    <property type="match status" value="2"/>
</dbReference>
<accession>A0ABN8N1H2</accession>
<dbReference type="PRINTS" id="PR00010">
    <property type="entry name" value="EGFBLOOD"/>
</dbReference>
<evidence type="ECO:0000313" key="8">
    <source>
        <dbReference type="EMBL" id="CAH3040874.1"/>
    </source>
</evidence>
<dbReference type="SMART" id="SM00181">
    <property type="entry name" value="EGF"/>
    <property type="match status" value="2"/>
</dbReference>
<dbReference type="SMART" id="SM00409">
    <property type="entry name" value="IG"/>
    <property type="match status" value="1"/>
</dbReference>
<gene>
    <name evidence="8" type="ORF">PLOB_00045529</name>
</gene>
<evidence type="ECO:0000256" key="4">
    <source>
        <dbReference type="ARBA" id="ARBA00023157"/>
    </source>
</evidence>
<dbReference type="InterPro" id="IPR007110">
    <property type="entry name" value="Ig-like_dom"/>
</dbReference>
<dbReference type="PROSITE" id="PS01186">
    <property type="entry name" value="EGF_2"/>
    <property type="match status" value="1"/>
</dbReference>
<evidence type="ECO:0000256" key="1">
    <source>
        <dbReference type="ARBA" id="ARBA00022536"/>
    </source>
</evidence>
<dbReference type="Pfam" id="PF07679">
    <property type="entry name" value="I-set"/>
    <property type="match status" value="1"/>
</dbReference>
<dbReference type="Pfam" id="PF00008">
    <property type="entry name" value="EGF"/>
    <property type="match status" value="1"/>
</dbReference>
<feature type="domain" description="EGF-like" evidence="6">
    <location>
        <begin position="38"/>
        <end position="74"/>
    </location>
</feature>
<dbReference type="CDD" id="cd00054">
    <property type="entry name" value="EGF_CA"/>
    <property type="match status" value="2"/>
</dbReference>
<dbReference type="SMART" id="SM00408">
    <property type="entry name" value="IGc2"/>
    <property type="match status" value="1"/>
</dbReference>
<evidence type="ECO:0000313" key="9">
    <source>
        <dbReference type="Proteomes" id="UP001159405"/>
    </source>
</evidence>
<dbReference type="InterPro" id="IPR003599">
    <property type="entry name" value="Ig_sub"/>
</dbReference>
<proteinExistence type="predicted"/>
<reference evidence="8 9" key="1">
    <citation type="submission" date="2022-05" db="EMBL/GenBank/DDBJ databases">
        <authorList>
            <consortium name="Genoscope - CEA"/>
            <person name="William W."/>
        </authorList>
    </citation>
    <scope>NUCLEOTIDE SEQUENCE [LARGE SCALE GENOMIC DNA]</scope>
</reference>
<keyword evidence="2" id="KW-0732">Signal</keyword>
<organism evidence="8 9">
    <name type="scientific">Porites lobata</name>
    <dbReference type="NCBI Taxonomy" id="104759"/>
    <lineage>
        <taxon>Eukaryota</taxon>
        <taxon>Metazoa</taxon>
        <taxon>Cnidaria</taxon>
        <taxon>Anthozoa</taxon>
        <taxon>Hexacorallia</taxon>
        <taxon>Scleractinia</taxon>
        <taxon>Fungiina</taxon>
        <taxon>Poritidae</taxon>
        <taxon>Porites</taxon>
    </lineage>
</organism>
<evidence type="ECO:0000259" key="7">
    <source>
        <dbReference type="PROSITE" id="PS50835"/>
    </source>
</evidence>
<dbReference type="Gene3D" id="2.60.40.10">
    <property type="entry name" value="Immunoglobulins"/>
    <property type="match status" value="1"/>
</dbReference>
<dbReference type="PANTHER" id="PTHR12916:SF4">
    <property type="entry name" value="UNINFLATABLE, ISOFORM C"/>
    <property type="match status" value="1"/>
</dbReference>
<dbReference type="InterPro" id="IPR000742">
    <property type="entry name" value="EGF"/>
</dbReference>